<dbReference type="InParanoid" id="L8G5F9"/>
<dbReference type="AlphaFoldDB" id="L8G5F9"/>
<proteinExistence type="predicted"/>
<gene>
    <name evidence="2" type="ORF">GMDG_08313</name>
</gene>
<evidence type="ECO:0000256" key="1">
    <source>
        <dbReference type="SAM" id="MobiDB-lite"/>
    </source>
</evidence>
<dbReference type="Pfam" id="PF12520">
    <property type="entry name" value="DUF3723"/>
    <property type="match status" value="1"/>
</dbReference>
<dbReference type="OrthoDB" id="4227485at2759"/>
<dbReference type="InterPro" id="IPR022198">
    <property type="entry name" value="DUF3723"/>
</dbReference>
<dbReference type="VEuPathDB" id="FungiDB:GMDG_08313"/>
<dbReference type="HOGENOM" id="CLU_1175878_0_0_1"/>
<evidence type="ECO:0000313" key="2">
    <source>
        <dbReference type="EMBL" id="ELR07186.1"/>
    </source>
</evidence>
<dbReference type="EMBL" id="GL573507">
    <property type="protein sequence ID" value="ELR07186.1"/>
    <property type="molecule type" value="Genomic_DNA"/>
</dbReference>
<evidence type="ECO:0000313" key="3">
    <source>
        <dbReference type="Proteomes" id="UP000011064"/>
    </source>
</evidence>
<keyword evidence="3" id="KW-1185">Reference proteome</keyword>
<reference evidence="3" key="1">
    <citation type="submission" date="2010-09" db="EMBL/GenBank/DDBJ databases">
        <title>The genome sequence of Geomyces destructans 20631-21.</title>
        <authorList>
            <consortium name="The Broad Institute Genome Sequencing Platform"/>
            <person name="Cuomo C.A."/>
            <person name="Blehert D.S."/>
            <person name="Lorch J.M."/>
            <person name="Young S.K."/>
            <person name="Zeng Q."/>
            <person name="Gargeya S."/>
            <person name="Fitzgerald M."/>
            <person name="Haas B."/>
            <person name="Abouelleil A."/>
            <person name="Alvarado L."/>
            <person name="Arachchi H.M."/>
            <person name="Berlin A."/>
            <person name="Brown A."/>
            <person name="Chapman S.B."/>
            <person name="Chen Z."/>
            <person name="Dunbar C."/>
            <person name="Freedman E."/>
            <person name="Gearin G."/>
            <person name="Gellesch M."/>
            <person name="Goldberg J."/>
            <person name="Griggs A."/>
            <person name="Gujja S."/>
            <person name="Heiman D."/>
            <person name="Howarth C."/>
            <person name="Larson L."/>
            <person name="Lui A."/>
            <person name="MacDonald P.J.P."/>
            <person name="Montmayeur A."/>
            <person name="Murphy C."/>
            <person name="Neiman D."/>
            <person name="Pearson M."/>
            <person name="Priest M."/>
            <person name="Roberts A."/>
            <person name="Saif S."/>
            <person name="Shea T."/>
            <person name="Shenoy N."/>
            <person name="Sisk P."/>
            <person name="Stolte C."/>
            <person name="Sykes S."/>
            <person name="Wortman J."/>
            <person name="Nusbaum C."/>
            <person name="Birren B."/>
        </authorList>
    </citation>
    <scope>NUCLEOTIDE SEQUENCE [LARGE SCALE GENOMIC DNA]</scope>
    <source>
        <strain evidence="3">ATCC MYA-4855 / 20631-21</strain>
    </source>
</reference>
<organism evidence="2 3">
    <name type="scientific">Pseudogymnoascus destructans (strain ATCC MYA-4855 / 20631-21)</name>
    <name type="common">Bat white-nose syndrome fungus</name>
    <name type="synonym">Geomyces destructans</name>
    <dbReference type="NCBI Taxonomy" id="658429"/>
    <lineage>
        <taxon>Eukaryota</taxon>
        <taxon>Fungi</taxon>
        <taxon>Dikarya</taxon>
        <taxon>Ascomycota</taxon>
        <taxon>Pezizomycotina</taxon>
        <taxon>Leotiomycetes</taxon>
        <taxon>Thelebolales</taxon>
        <taxon>Thelebolaceae</taxon>
        <taxon>Pseudogymnoascus</taxon>
    </lineage>
</organism>
<sequence length="227" mass="25647">MTMLHKVMALKCDTELLHYLRRIKQVWSDLVCGNKAAMGKIDQATGKALELKAPRVSTADAEFLRIRGLIPSLATFFKDIGYLEHLTNCAKQLMGDNVQISHAFKQLFSPVNQEDGRVQIMDGQAKIQVAENAFVYEQGTRGDQVDLRYQQIIAYAMRHFADMPKEPVKEGRMMQPAAMAVLRRFADLADQLGFTSTRIKHLQQYPAARAEQTPPSDILPSLRQDPE</sequence>
<dbReference type="Proteomes" id="UP000011064">
    <property type="component" value="Unassembled WGS sequence"/>
</dbReference>
<protein>
    <submittedName>
        <fullName evidence="2">Uncharacterized protein</fullName>
    </submittedName>
</protein>
<feature type="region of interest" description="Disordered" evidence="1">
    <location>
        <begin position="204"/>
        <end position="227"/>
    </location>
</feature>
<name>L8G5F9_PSED2</name>
<accession>L8G5F9</accession>
<dbReference type="STRING" id="658429.L8G5F9"/>